<gene>
    <name evidence="2" type="ORF">ODALV1_LOCUS24734</name>
</gene>
<sequence length="251" mass="28266">MNFKIALAIGVLLGVIAVVYSMPSSDIVIPELMVLPPPMNIFLERSCAETDDTCHQEEAARKAKNNGEWADRMDNWIHHLSPKHKLIWKEKFPHAAAEEASPLNIQVRREVYKAGQILDSASNHQFHSPREYLSTLGSSSNLEEKTTLKMNAKIAIAFGVLMVTLAVCQAKDLNATELYYPPLPYGLFASEVCYGEDAEACKQRNVARQASTDEKWVSEMGDWIQNLSPNQQAKWKSDYPEEASKYERLHG</sequence>
<name>A0ABP1RPW0_9HEXA</name>
<keyword evidence="1" id="KW-0732">Signal</keyword>
<accession>A0ABP1RPW0</accession>
<proteinExistence type="predicted"/>
<reference evidence="2 3" key="1">
    <citation type="submission" date="2024-08" db="EMBL/GenBank/DDBJ databases">
        <authorList>
            <person name="Cucini C."/>
            <person name="Frati F."/>
        </authorList>
    </citation>
    <scope>NUCLEOTIDE SEQUENCE [LARGE SCALE GENOMIC DNA]</scope>
</reference>
<dbReference type="Proteomes" id="UP001642540">
    <property type="component" value="Unassembled WGS sequence"/>
</dbReference>
<evidence type="ECO:0000256" key="1">
    <source>
        <dbReference type="SAM" id="SignalP"/>
    </source>
</evidence>
<keyword evidence="3" id="KW-1185">Reference proteome</keyword>
<comment type="caution">
    <text evidence="2">The sequence shown here is derived from an EMBL/GenBank/DDBJ whole genome shotgun (WGS) entry which is preliminary data.</text>
</comment>
<protein>
    <submittedName>
        <fullName evidence="2">Uncharacterized protein</fullName>
    </submittedName>
</protein>
<feature type="chain" id="PRO_5045119958" evidence="1">
    <location>
        <begin position="22"/>
        <end position="251"/>
    </location>
</feature>
<organism evidence="2 3">
    <name type="scientific">Orchesella dallaii</name>
    <dbReference type="NCBI Taxonomy" id="48710"/>
    <lineage>
        <taxon>Eukaryota</taxon>
        <taxon>Metazoa</taxon>
        <taxon>Ecdysozoa</taxon>
        <taxon>Arthropoda</taxon>
        <taxon>Hexapoda</taxon>
        <taxon>Collembola</taxon>
        <taxon>Entomobryomorpha</taxon>
        <taxon>Entomobryoidea</taxon>
        <taxon>Orchesellidae</taxon>
        <taxon>Orchesellinae</taxon>
        <taxon>Orchesella</taxon>
    </lineage>
</organism>
<feature type="signal peptide" evidence="1">
    <location>
        <begin position="1"/>
        <end position="21"/>
    </location>
</feature>
<evidence type="ECO:0000313" key="2">
    <source>
        <dbReference type="EMBL" id="CAL8132732.1"/>
    </source>
</evidence>
<dbReference type="EMBL" id="CAXLJM020000093">
    <property type="protein sequence ID" value="CAL8132732.1"/>
    <property type="molecule type" value="Genomic_DNA"/>
</dbReference>
<evidence type="ECO:0000313" key="3">
    <source>
        <dbReference type="Proteomes" id="UP001642540"/>
    </source>
</evidence>